<dbReference type="GO" id="GO:0004519">
    <property type="term" value="F:endonuclease activity"/>
    <property type="evidence" value="ECO:0007669"/>
    <property type="project" value="InterPro"/>
</dbReference>
<organism evidence="3 4">
    <name type="scientific">Achromobacter spanius</name>
    <dbReference type="NCBI Taxonomy" id="217203"/>
    <lineage>
        <taxon>Bacteria</taxon>
        <taxon>Pseudomonadati</taxon>
        <taxon>Pseudomonadota</taxon>
        <taxon>Betaproteobacteria</taxon>
        <taxon>Burkholderiales</taxon>
        <taxon>Alcaligenaceae</taxon>
        <taxon>Achromobacter</taxon>
    </lineage>
</organism>
<dbReference type="InterPro" id="IPR005021">
    <property type="entry name" value="Terminase_largesu-like"/>
</dbReference>
<dbReference type="PANTHER" id="PTHR41287">
    <property type="match status" value="1"/>
</dbReference>
<evidence type="ECO:0000259" key="2">
    <source>
        <dbReference type="Pfam" id="PF20441"/>
    </source>
</evidence>
<evidence type="ECO:0000259" key="1">
    <source>
        <dbReference type="Pfam" id="PF03354"/>
    </source>
</evidence>
<dbReference type="InterPro" id="IPR046461">
    <property type="entry name" value="TerL_ATPase"/>
</dbReference>
<dbReference type="Pfam" id="PF20441">
    <property type="entry name" value="TerL_nuclease"/>
    <property type="match status" value="2"/>
</dbReference>
<dbReference type="Proteomes" id="UP001161094">
    <property type="component" value="Unassembled WGS sequence"/>
</dbReference>
<comment type="caution">
    <text evidence="3">The sequence shown here is derived from an EMBL/GenBank/DDBJ whole genome shotgun (WGS) entry which is preliminary data.</text>
</comment>
<feature type="domain" description="Terminase large subunit-like endonuclease" evidence="2">
    <location>
        <begin position="548"/>
        <end position="611"/>
    </location>
</feature>
<name>A0AA42S6Z9_9BURK</name>
<gene>
    <name evidence="3" type="ORF">N5D93_30755</name>
</gene>
<evidence type="ECO:0000313" key="3">
    <source>
        <dbReference type="EMBL" id="MDH0740212.1"/>
    </source>
</evidence>
<dbReference type="InterPro" id="IPR046462">
    <property type="entry name" value="TerL_nuclease"/>
</dbReference>
<dbReference type="PANTHER" id="PTHR41287:SF1">
    <property type="entry name" value="PROTEIN YMFN"/>
    <property type="match status" value="1"/>
</dbReference>
<dbReference type="Gene3D" id="3.40.50.300">
    <property type="entry name" value="P-loop containing nucleotide triphosphate hydrolases"/>
    <property type="match status" value="1"/>
</dbReference>
<dbReference type="AlphaFoldDB" id="A0AA42S6Z9"/>
<evidence type="ECO:0000313" key="4">
    <source>
        <dbReference type="Proteomes" id="UP001161094"/>
    </source>
</evidence>
<sequence length="633" mass="69628">MTMAEKTTRTKSSSSEVDRTRAYAEAVVAGDIVAGPHVRNACRRHLLDLEKGLERGLHFDQAAAKYAFQFFESILRLSEGQFDGRKFELQPSQAFIVGSLFGWKQEDGTRRFRRAYIEQGKGNGKSPLAGGLGLLGMTADDEAGAQIYSAAAKKDQAGILFADAVKMVKQSPALAKRIAFAGGEGREFNMAHHASGSFFRPVSRDTGKTGSGPRPYFVLVDEVHELPDRKIIEMLERGFKFRRQPLLFMITNSGSDRTSVCWEEHEHAIKVAAGHTEAVNDPTFVGGVIDDRTFSYVCALDKGDDPLNDPSCWIKANPLLGVTITEQYLADVVAQAKALPGALNGIQRLHFCVWTDAETAWMTRETLEPALCDFDPAEHRGERVYLGLDLSQSRDITALGAVVKTGTVDMEVTVDGEVRIVSKPTYDAWVEAWTPGDTVAARELRDKLPYSVWIRQGHLHAPHGQTISYRHVAQTLAEYDRDYTVELVAYDRYAFKKFEEDVAALGLSVSFAEHPQGGLKKGKPLESAVKAAERDGRPAPEGMWMPGSVRMLEEALLEGRIRLRKSPVLVSAMMSAVAEEDKWGNHWLSKLRSVNKIDAAVALAMAIGAANAVVEESTCLDDYLANGFFGLIG</sequence>
<feature type="domain" description="Terminase large subunit-like ATPase" evidence="1">
    <location>
        <begin position="93"/>
        <end position="267"/>
    </location>
</feature>
<reference evidence="3" key="1">
    <citation type="submission" date="2022-09" db="EMBL/GenBank/DDBJ databases">
        <title>Intensive care unit water sources are persistently colonized with multi-drug resistant bacteria and are the site of extensive horizontal gene transfer of antibiotic resistance genes.</title>
        <authorList>
            <person name="Diorio-Toth L."/>
        </authorList>
    </citation>
    <scope>NUCLEOTIDE SEQUENCE</scope>
    <source>
        <strain evidence="3">GD03843</strain>
    </source>
</reference>
<accession>A0AA42S6Z9</accession>
<dbReference type="Pfam" id="PF03354">
    <property type="entry name" value="TerL_ATPase"/>
    <property type="match status" value="1"/>
</dbReference>
<feature type="domain" description="Terminase large subunit-like endonuclease" evidence="2">
    <location>
        <begin position="289"/>
        <end position="527"/>
    </location>
</feature>
<dbReference type="InterPro" id="IPR027417">
    <property type="entry name" value="P-loop_NTPase"/>
</dbReference>
<protein>
    <submittedName>
        <fullName evidence="3">Terminase large subunit</fullName>
    </submittedName>
</protein>
<proteinExistence type="predicted"/>
<dbReference type="RefSeq" id="WP_279997613.1">
    <property type="nucleotide sequence ID" value="NZ_JAOCDZ010000038.1"/>
</dbReference>
<dbReference type="EMBL" id="JAOCDZ010000038">
    <property type="protein sequence ID" value="MDH0740212.1"/>
    <property type="molecule type" value="Genomic_DNA"/>
</dbReference>